<accession>A0ABY2WZE8</accession>
<protein>
    <submittedName>
        <fullName evidence="4">Nitrile hydratase subunit alpha</fullName>
    </submittedName>
</protein>
<feature type="domain" description="Nitrile hydratase alpha/Thiocyanate hydrolase gamma" evidence="3">
    <location>
        <begin position="27"/>
        <end position="207"/>
    </location>
</feature>
<name>A0ABY2WZE8_9RHOB</name>
<dbReference type="InterPro" id="IPR004232">
    <property type="entry name" value="CN_Hdrtase_a/SCN_Hdrlase_g"/>
</dbReference>
<evidence type="ECO:0000256" key="2">
    <source>
        <dbReference type="SAM" id="MobiDB-lite"/>
    </source>
</evidence>
<comment type="caution">
    <text evidence="4">The sequence shown here is derived from an EMBL/GenBank/DDBJ whole genome shotgun (WGS) entry which is preliminary data.</text>
</comment>
<dbReference type="RefSeq" id="WP_138865680.1">
    <property type="nucleotide sequence ID" value="NZ_VCPC01000006.1"/>
</dbReference>
<sequence length="213" mass="23651">MTADHSHSHDHTHPHPVNEDDDMDLTEHEAKFLALKAMLIEQGILDAAEIQARVEVNELKTPHQAARMVARAWVDPAYKARMMADAKQAALELDIPVTEAALVALENTPDLHNVIVCTLCSCYPRSLLGEPPAFYVSKAYRSRTVREPRRVLREFGLTLPEETEIRVHDSNADLRYVVLPQRPDGTEGLSESDLAALVPRDALIGCAFAKTPS</sequence>
<gene>
    <name evidence="4" type="ORF">FGK64_20185</name>
</gene>
<dbReference type="InterPro" id="IPR036648">
    <property type="entry name" value="CN_Hdrase_a/SCN_Hdrase_g_sf"/>
</dbReference>
<dbReference type="SUPFAM" id="SSF56209">
    <property type="entry name" value="Nitrile hydratase alpha chain"/>
    <property type="match status" value="1"/>
</dbReference>
<dbReference type="Gene3D" id="3.90.330.10">
    <property type="entry name" value="Nitrile hydratase alpha /Thiocyanate hydrolase gamma"/>
    <property type="match status" value="1"/>
</dbReference>
<feature type="compositionally biased region" description="Basic and acidic residues" evidence="2">
    <location>
        <begin position="1"/>
        <end position="18"/>
    </location>
</feature>
<reference evidence="4 5" key="1">
    <citation type="submission" date="2019-05" db="EMBL/GenBank/DDBJ databases">
        <title>Marivita sp. nov. isolated from sea sediment.</title>
        <authorList>
            <person name="Kim W."/>
        </authorList>
    </citation>
    <scope>NUCLEOTIDE SEQUENCE [LARGE SCALE GENOMIC DNA]</scope>
    <source>
        <strain evidence="4 5">CAU 1492</strain>
    </source>
</reference>
<keyword evidence="5" id="KW-1185">Reference proteome</keyword>
<feature type="region of interest" description="Disordered" evidence="2">
    <location>
        <begin position="1"/>
        <end position="22"/>
    </location>
</feature>
<proteinExistence type="predicted"/>
<evidence type="ECO:0000256" key="1">
    <source>
        <dbReference type="ARBA" id="ARBA00022723"/>
    </source>
</evidence>
<dbReference type="EMBL" id="VCPC01000006">
    <property type="protein sequence ID" value="TMV08289.1"/>
    <property type="molecule type" value="Genomic_DNA"/>
</dbReference>
<keyword evidence="1" id="KW-0479">Metal-binding</keyword>
<dbReference type="Proteomes" id="UP001191082">
    <property type="component" value="Unassembled WGS sequence"/>
</dbReference>
<organism evidence="4 5">
    <name type="scientific">Arenibacterium halophilum</name>
    <dbReference type="NCBI Taxonomy" id="2583821"/>
    <lineage>
        <taxon>Bacteria</taxon>
        <taxon>Pseudomonadati</taxon>
        <taxon>Pseudomonadota</taxon>
        <taxon>Alphaproteobacteria</taxon>
        <taxon>Rhodobacterales</taxon>
        <taxon>Paracoccaceae</taxon>
        <taxon>Arenibacterium</taxon>
    </lineage>
</organism>
<evidence type="ECO:0000259" key="3">
    <source>
        <dbReference type="Pfam" id="PF02979"/>
    </source>
</evidence>
<evidence type="ECO:0000313" key="4">
    <source>
        <dbReference type="EMBL" id="TMV08289.1"/>
    </source>
</evidence>
<dbReference type="Pfam" id="PF02979">
    <property type="entry name" value="NHase_alpha"/>
    <property type="match status" value="1"/>
</dbReference>
<evidence type="ECO:0000313" key="5">
    <source>
        <dbReference type="Proteomes" id="UP001191082"/>
    </source>
</evidence>